<evidence type="ECO:0000256" key="2">
    <source>
        <dbReference type="ARBA" id="ARBA00022840"/>
    </source>
</evidence>
<dbReference type="GO" id="GO:0042626">
    <property type="term" value="F:ATPase-coupled transmembrane transporter activity"/>
    <property type="evidence" value="ECO:0007669"/>
    <property type="project" value="TreeGrafter"/>
</dbReference>
<evidence type="ECO:0000313" key="5">
    <source>
        <dbReference type="Proteomes" id="UP000660262"/>
    </source>
</evidence>
<keyword evidence="1" id="KW-0547">Nucleotide-binding</keyword>
<sequence length="117" mass="12646">MPQLEGKREGPTRAAYVSQTPWILNATVRQNIVLGGEFDQKRYDYAVDVAQLRTDLALLTHGDNTEIGERGVTLSGGQKARVSMARAVYADAPLVIMDDPLAALDAHVGAALLHDFA</sequence>
<feature type="domain" description="ABC transporter" evidence="3">
    <location>
        <begin position="12"/>
        <end position="102"/>
    </location>
</feature>
<dbReference type="Pfam" id="PF00005">
    <property type="entry name" value="ABC_tran"/>
    <property type="match status" value="1"/>
</dbReference>
<comment type="caution">
    <text evidence="4">The sequence shown here is derived from an EMBL/GenBank/DDBJ whole genome shotgun (WGS) entry which is preliminary data.</text>
</comment>
<organism evidence="4 5">
    <name type="scientific">Pycnococcus provasolii</name>
    <dbReference type="NCBI Taxonomy" id="41880"/>
    <lineage>
        <taxon>Eukaryota</taxon>
        <taxon>Viridiplantae</taxon>
        <taxon>Chlorophyta</taxon>
        <taxon>Pseudoscourfieldiophyceae</taxon>
        <taxon>Pseudoscourfieldiales</taxon>
        <taxon>Pycnococcaceae</taxon>
        <taxon>Pycnococcus</taxon>
    </lineage>
</organism>
<keyword evidence="2" id="KW-0067">ATP-binding</keyword>
<reference evidence="4" key="1">
    <citation type="submission" date="2020-10" db="EMBL/GenBank/DDBJ databases">
        <title>Unveiling of a novel bifunctional photoreceptor, Dualchrome1, isolated from a cosmopolitan green alga.</title>
        <authorList>
            <person name="Suzuki S."/>
            <person name="Kawachi M."/>
        </authorList>
    </citation>
    <scope>NUCLEOTIDE SEQUENCE</scope>
    <source>
        <strain evidence="4">NIES 2893</strain>
    </source>
</reference>
<evidence type="ECO:0000313" key="4">
    <source>
        <dbReference type="EMBL" id="GHP03433.1"/>
    </source>
</evidence>
<dbReference type="GO" id="GO:0016887">
    <property type="term" value="F:ATP hydrolysis activity"/>
    <property type="evidence" value="ECO:0007669"/>
    <property type="project" value="InterPro"/>
</dbReference>
<dbReference type="Gene3D" id="3.40.50.300">
    <property type="entry name" value="P-loop containing nucleotide triphosphate hydrolases"/>
    <property type="match status" value="1"/>
</dbReference>
<dbReference type="Proteomes" id="UP000660262">
    <property type="component" value="Unassembled WGS sequence"/>
</dbReference>
<dbReference type="OrthoDB" id="538003at2759"/>
<dbReference type="InterPro" id="IPR050173">
    <property type="entry name" value="ABC_transporter_C-like"/>
</dbReference>
<gene>
    <name evidence="4" type="ORF">PPROV_000218800</name>
</gene>
<dbReference type="GO" id="GO:0016020">
    <property type="term" value="C:membrane"/>
    <property type="evidence" value="ECO:0007669"/>
    <property type="project" value="TreeGrafter"/>
</dbReference>
<evidence type="ECO:0000256" key="1">
    <source>
        <dbReference type="ARBA" id="ARBA00022741"/>
    </source>
</evidence>
<name>A0A830HAF9_9CHLO</name>
<protein>
    <submittedName>
        <fullName evidence="4">Multidrug resistance-associated protein 1</fullName>
    </submittedName>
</protein>
<keyword evidence="5" id="KW-1185">Reference proteome</keyword>
<dbReference type="SUPFAM" id="SSF52540">
    <property type="entry name" value="P-loop containing nucleoside triphosphate hydrolases"/>
    <property type="match status" value="1"/>
</dbReference>
<dbReference type="GO" id="GO:0005524">
    <property type="term" value="F:ATP binding"/>
    <property type="evidence" value="ECO:0007669"/>
    <property type="project" value="UniProtKB-KW"/>
</dbReference>
<dbReference type="EMBL" id="BNJQ01000005">
    <property type="protein sequence ID" value="GHP03433.1"/>
    <property type="molecule type" value="Genomic_DNA"/>
</dbReference>
<dbReference type="InterPro" id="IPR027417">
    <property type="entry name" value="P-loop_NTPase"/>
</dbReference>
<evidence type="ECO:0000259" key="3">
    <source>
        <dbReference type="Pfam" id="PF00005"/>
    </source>
</evidence>
<proteinExistence type="predicted"/>
<dbReference type="PANTHER" id="PTHR24223">
    <property type="entry name" value="ATP-BINDING CASSETTE SUB-FAMILY C"/>
    <property type="match status" value="1"/>
</dbReference>
<dbReference type="AlphaFoldDB" id="A0A830HAF9"/>
<accession>A0A830HAF9</accession>
<dbReference type="InterPro" id="IPR003439">
    <property type="entry name" value="ABC_transporter-like_ATP-bd"/>
</dbReference>